<feature type="transmembrane region" description="Helical" evidence="7">
    <location>
        <begin position="70"/>
        <end position="88"/>
    </location>
</feature>
<reference evidence="9" key="1">
    <citation type="submission" date="2010-10" db="EMBL/GenBank/DDBJ databases">
        <title>Complete sequence of Enterobacter cloacae SCF1.</title>
        <authorList>
            <consortium name="US DOE Joint Genome Institute"/>
            <person name="Lucas S."/>
            <person name="Copeland A."/>
            <person name="Lapidus A."/>
            <person name="Cheng J.-F."/>
            <person name="Bruce D."/>
            <person name="Goodwin L."/>
            <person name="Pitluck S."/>
            <person name="Davenport K."/>
            <person name="Detter J.C."/>
            <person name="Han C."/>
            <person name="Tapia R."/>
            <person name="Land M."/>
            <person name="Hauser L."/>
            <person name="Chang Y.-J."/>
            <person name="Jeffries C."/>
            <person name="Kyrpides N."/>
            <person name="Ivanova N."/>
            <person name="Mikhailova N."/>
            <person name="DeAngelis K."/>
            <person name="Arkin A.P."/>
            <person name="Chivian D."/>
            <person name="Edwards B."/>
            <person name="Woo H."/>
            <person name="Hazen T.C."/>
            <person name="Woyke T."/>
        </authorList>
    </citation>
    <scope>NUCLEOTIDE SEQUENCE [LARGE SCALE GENOMIC DNA]</scope>
    <source>
        <strain evidence="9">SCF1</strain>
    </source>
</reference>
<dbReference type="GO" id="GO:0015171">
    <property type="term" value="F:amino acid transmembrane transporter activity"/>
    <property type="evidence" value="ECO:0007669"/>
    <property type="project" value="TreeGrafter"/>
</dbReference>
<keyword evidence="3 7" id="KW-0812">Transmembrane</keyword>
<feature type="transmembrane region" description="Helical" evidence="7">
    <location>
        <begin position="139"/>
        <end position="166"/>
    </location>
</feature>
<organism evidence="8 9">
    <name type="scientific">Enterobacter lignolyticus (strain SCF1)</name>
    <dbReference type="NCBI Taxonomy" id="701347"/>
    <lineage>
        <taxon>Bacteria</taxon>
        <taxon>Pseudomonadati</taxon>
        <taxon>Pseudomonadota</taxon>
        <taxon>Gammaproteobacteria</taxon>
        <taxon>Enterobacterales</taxon>
        <taxon>Enterobacteriaceae</taxon>
        <taxon>Pluralibacter</taxon>
    </lineage>
</organism>
<dbReference type="EMBL" id="CP002272">
    <property type="protein sequence ID" value="ADO47436.1"/>
    <property type="molecule type" value="Genomic_DNA"/>
</dbReference>
<keyword evidence="9" id="KW-1185">Reference proteome</keyword>
<dbReference type="KEGG" id="esc:Entcl_1169"/>
<accession>E3G7U5</accession>
<evidence type="ECO:0000256" key="5">
    <source>
        <dbReference type="ARBA" id="ARBA00022989"/>
    </source>
</evidence>
<proteinExistence type="predicted"/>
<protein>
    <submittedName>
        <fullName evidence="8">Lysine exporter protein (LYSE/YGGA)</fullName>
    </submittedName>
</protein>
<reference evidence="8 9" key="2">
    <citation type="journal article" date="2011" name="Stand. Genomic Sci.">
        <title>Complete genome sequence of 'Enterobacter lignolyticus' SCF1.</title>
        <authorList>
            <person name="Deangelis K.M."/>
            <person name="D'Haeseleer P."/>
            <person name="Chivian D."/>
            <person name="Fortney J.L."/>
            <person name="Khudyakov J."/>
            <person name="Simmons B."/>
            <person name="Woo H."/>
            <person name="Arkin A.P."/>
            <person name="Davenport K.W."/>
            <person name="Goodwin L."/>
            <person name="Chen A."/>
            <person name="Ivanova N."/>
            <person name="Kyrpides N.C."/>
            <person name="Mavromatis K."/>
            <person name="Woyke T."/>
            <person name="Hazen T.C."/>
        </authorList>
    </citation>
    <scope>NUCLEOTIDE SEQUENCE [LARGE SCALE GENOMIC DNA]</scope>
    <source>
        <strain evidence="8 9">SCF1</strain>
    </source>
</reference>
<dbReference type="STRING" id="701347.Entcl_1169"/>
<dbReference type="Pfam" id="PF01810">
    <property type="entry name" value="LysE"/>
    <property type="match status" value="1"/>
</dbReference>
<keyword evidence="5 7" id="KW-1133">Transmembrane helix</keyword>
<dbReference type="AlphaFoldDB" id="E3G7U5"/>
<keyword evidence="4" id="KW-0813">Transport</keyword>
<keyword evidence="6 7" id="KW-0472">Membrane</keyword>
<evidence type="ECO:0000313" key="9">
    <source>
        <dbReference type="Proteomes" id="UP000006872"/>
    </source>
</evidence>
<feature type="transmembrane region" description="Helical" evidence="7">
    <location>
        <begin position="178"/>
        <end position="194"/>
    </location>
</feature>
<evidence type="ECO:0000256" key="1">
    <source>
        <dbReference type="ARBA" id="ARBA00004651"/>
    </source>
</evidence>
<dbReference type="Proteomes" id="UP000006872">
    <property type="component" value="Chromosome"/>
</dbReference>
<evidence type="ECO:0000256" key="6">
    <source>
        <dbReference type="ARBA" id="ARBA00023136"/>
    </source>
</evidence>
<keyword evidence="2" id="KW-1003">Cell membrane</keyword>
<evidence type="ECO:0000256" key="2">
    <source>
        <dbReference type="ARBA" id="ARBA00022475"/>
    </source>
</evidence>
<dbReference type="eggNOG" id="COG1280">
    <property type="taxonomic scope" value="Bacteria"/>
</dbReference>
<dbReference type="GO" id="GO:0005886">
    <property type="term" value="C:plasma membrane"/>
    <property type="evidence" value="ECO:0007669"/>
    <property type="project" value="UniProtKB-SubCell"/>
</dbReference>
<feature type="transmembrane region" description="Helical" evidence="7">
    <location>
        <begin position="108"/>
        <end position="133"/>
    </location>
</feature>
<dbReference type="GO" id="GO:0033228">
    <property type="term" value="P:cysteine export across plasma membrane"/>
    <property type="evidence" value="ECO:0007669"/>
    <property type="project" value="TreeGrafter"/>
</dbReference>
<sequence length="195" mass="21316">MTTTLFSAFWTYTLITALTPGPNNILALSTVTSHGLRQSSRVLAGMSLGFLIIMLLCAGIAFSLATLDPALIHILSWAGAAYILWLALRIATSPPTDAAVQSRPVSFWASFGLQFVNVKIMLYGITALSTFVLPHTRELVWVVGISVLLAAIGSLGNLCWALAGHLFQRLFRRYGRELNIILALLLVYCAVRIFY</sequence>
<dbReference type="PANTHER" id="PTHR30086:SF20">
    <property type="entry name" value="ARGININE EXPORTER PROTEIN ARGO-RELATED"/>
    <property type="match status" value="1"/>
</dbReference>
<gene>
    <name evidence="8" type="ordered locus">Entcl_1169</name>
</gene>
<comment type="subcellular location">
    <subcellularLocation>
        <location evidence="1">Cell membrane</location>
        <topology evidence="1">Multi-pass membrane protein</topology>
    </subcellularLocation>
</comment>
<keyword evidence="4" id="KW-0029">Amino-acid transport</keyword>
<dbReference type="NCBIfam" id="NF007653">
    <property type="entry name" value="PRK10323.1"/>
    <property type="match status" value="1"/>
</dbReference>
<dbReference type="InterPro" id="IPR001123">
    <property type="entry name" value="LeuE-type"/>
</dbReference>
<dbReference type="PANTHER" id="PTHR30086">
    <property type="entry name" value="ARGININE EXPORTER PROTEIN ARGO"/>
    <property type="match status" value="1"/>
</dbReference>
<feature type="transmembrane region" description="Helical" evidence="7">
    <location>
        <begin position="42"/>
        <end position="64"/>
    </location>
</feature>
<dbReference type="HOGENOM" id="CLU_079569_1_2_6"/>
<evidence type="ECO:0000313" key="8">
    <source>
        <dbReference type="EMBL" id="ADO47436.1"/>
    </source>
</evidence>
<evidence type="ECO:0000256" key="7">
    <source>
        <dbReference type="SAM" id="Phobius"/>
    </source>
</evidence>
<evidence type="ECO:0000256" key="3">
    <source>
        <dbReference type="ARBA" id="ARBA00022692"/>
    </source>
</evidence>
<evidence type="ECO:0000256" key="4">
    <source>
        <dbReference type="ARBA" id="ARBA00022970"/>
    </source>
</evidence>
<dbReference type="RefSeq" id="WP_013365185.1">
    <property type="nucleotide sequence ID" value="NC_014618.1"/>
</dbReference>
<name>E3G7U5_ENTLS</name>